<proteinExistence type="predicted"/>
<name>A0AAQ3SXI2_PASNO</name>
<dbReference type="CDD" id="cd22160">
    <property type="entry name" value="F-box_AtFBL13-like"/>
    <property type="match status" value="1"/>
</dbReference>
<accession>A0AAQ3SXI2</accession>
<sequence>MDAASASSTAAKRRKSDRIKGQKARVSGSGEGEDNLDLISRLPDEVLGTIISLLPTKDGARTQSVSRRWRPLWRSAPLNLQPKRAGPNFLIYARAPRACSSERTRGEALRIRRTHSYSYGRREQWSSTTKLTPVASSIRERRKERVDLPFGRRARIPAHTGGIRASPLRPLRSDRQMVALPGPHRPPGDGVRLRDRAMGAATLCAAIFSSCDFPNQMSPSLNFPRLKRLTLRGVTMSEDALHSMLSGCHVLESLFLDGNVGVGCLRISSPTLRSIGFRVRCYRIRVQNPTLLQELVIENAPSLQRLLHYDRGIGLVTIRVMQAMQAPILEILGIISLSISKLRGMIAISLTTSMRTVKVLALDSLGPNLDSVVDFLKCFPCVEKLYITSRVDELMKNERGYNPLDPIECLEVHLKKVVINNYCCRRPNVDFAKFFVLNAKVLRKMIFAMANNCSDKWMANQHRRLRLDNKASSGALFAFKCRCSLPTFSFSKADPFEQPERDEVNFRHARMLTYSS</sequence>
<organism evidence="3 4">
    <name type="scientific">Paspalum notatum var. saurae</name>
    <dbReference type="NCBI Taxonomy" id="547442"/>
    <lineage>
        <taxon>Eukaryota</taxon>
        <taxon>Viridiplantae</taxon>
        <taxon>Streptophyta</taxon>
        <taxon>Embryophyta</taxon>
        <taxon>Tracheophyta</taxon>
        <taxon>Spermatophyta</taxon>
        <taxon>Magnoliopsida</taxon>
        <taxon>Liliopsida</taxon>
        <taxon>Poales</taxon>
        <taxon>Poaceae</taxon>
        <taxon>PACMAD clade</taxon>
        <taxon>Panicoideae</taxon>
        <taxon>Andropogonodae</taxon>
        <taxon>Paspaleae</taxon>
        <taxon>Paspalinae</taxon>
        <taxon>Paspalum</taxon>
    </lineage>
</organism>
<dbReference type="Pfam" id="PF08387">
    <property type="entry name" value="FBD"/>
    <property type="match status" value="1"/>
</dbReference>
<keyword evidence="4" id="KW-1185">Reference proteome</keyword>
<dbReference type="InterPro" id="IPR055302">
    <property type="entry name" value="F-box_dom-containing"/>
</dbReference>
<dbReference type="SUPFAM" id="SSF52047">
    <property type="entry name" value="RNI-like"/>
    <property type="match status" value="1"/>
</dbReference>
<evidence type="ECO:0000313" key="4">
    <source>
        <dbReference type="Proteomes" id="UP001341281"/>
    </source>
</evidence>
<dbReference type="AlphaFoldDB" id="A0AAQ3SXI2"/>
<dbReference type="PANTHER" id="PTHR32141">
    <property type="match status" value="1"/>
</dbReference>
<dbReference type="InterPro" id="IPR055411">
    <property type="entry name" value="LRR_FXL15/At3g58940/PEG3-like"/>
</dbReference>
<dbReference type="Gene3D" id="3.80.10.10">
    <property type="entry name" value="Ribonuclease Inhibitor"/>
    <property type="match status" value="1"/>
</dbReference>
<dbReference type="InterPro" id="IPR036047">
    <property type="entry name" value="F-box-like_dom_sf"/>
</dbReference>
<feature type="region of interest" description="Disordered" evidence="1">
    <location>
        <begin position="1"/>
        <end position="34"/>
    </location>
</feature>
<feature type="compositionally biased region" description="Low complexity" evidence="1">
    <location>
        <begin position="1"/>
        <end position="10"/>
    </location>
</feature>
<dbReference type="PANTHER" id="PTHR32141:SF160">
    <property type="entry name" value="F-BOX DOMAIN-CONTAINING PROTEIN"/>
    <property type="match status" value="1"/>
</dbReference>
<protein>
    <recommendedName>
        <fullName evidence="2">F-box domain-containing protein</fullName>
    </recommendedName>
</protein>
<dbReference type="InterPro" id="IPR032675">
    <property type="entry name" value="LRR_dom_sf"/>
</dbReference>
<dbReference type="SUPFAM" id="SSF81383">
    <property type="entry name" value="F-box domain"/>
    <property type="match status" value="1"/>
</dbReference>
<dbReference type="SMART" id="SM00256">
    <property type="entry name" value="FBOX"/>
    <property type="match status" value="1"/>
</dbReference>
<dbReference type="Pfam" id="PF24758">
    <property type="entry name" value="LRR_At5g56370"/>
    <property type="match status" value="1"/>
</dbReference>
<dbReference type="InterPro" id="IPR053781">
    <property type="entry name" value="F-box_AtFBL13-like"/>
</dbReference>
<feature type="compositionally biased region" description="Basic residues" evidence="1">
    <location>
        <begin position="11"/>
        <end position="23"/>
    </location>
</feature>
<dbReference type="Gene3D" id="1.20.1280.50">
    <property type="match status" value="1"/>
</dbReference>
<evidence type="ECO:0000256" key="1">
    <source>
        <dbReference type="SAM" id="MobiDB-lite"/>
    </source>
</evidence>
<evidence type="ECO:0000313" key="3">
    <source>
        <dbReference type="EMBL" id="WVZ62763.1"/>
    </source>
</evidence>
<dbReference type="InterPro" id="IPR001810">
    <property type="entry name" value="F-box_dom"/>
</dbReference>
<dbReference type="InterPro" id="IPR006566">
    <property type="entry name" value="FBD"/>
</dbReference>
<dbReference type="PROSITE" id="PS50181">
    <property type="entry name" value="FBOX"/>
    <property type="match status" value="1"/>
</dbReference>
<feature type="domain" description="F-box" evidence="2">
    <location>
        <begin position="36"/>
        <end position="72"/>
    </location>
</feature>
<reference evidence="3 4" key="1">
    <citation type="submission" date="2024-02" db="EMBL/GenBank/DDBJ databases">
        <title>High-quality chromosome-scale genome assembly of Pensacola bahiagrass (Paspalum notatum Flugge var. saurae).</title>
        <authorList>
            <person name="Vega J.M."/>
            <person name="Podio M."/>
            <person name="Orjuela J."/>
            <person name="Siena L.A."/>
            <person name="Pessino S.C."/>
            <person name="Combes M.C."/>
            <person name="Mariac C."/>
            <person name="Albertini E."/>
            <person name="Pupilli F."/>
            <person name="Ortiz J.P.A."/>
            <person name="Leblanc O."/>
        </authorList>
    </citation>
    <scope>NUCLEOTIDE SEQUENCE [LARGE SCALE GENOMIC DNA]</scope>
    <source>
        <strain evidence="3">R1</strain>
        <tissue evidence="3">Leaf</tissue>
    </source>
</reference>
<gene>
    <name evidence="3" type="ORF">U9M48_012468</name>
</gene>
<dbReference type="EMBL" id="CP144747">
    <property type="protein sequence ID" value="WVZ62763.1"/>
    <property type="molecule type" value="Genomic_DNA"/>
</dbReference>
<dbReference type="Pfam" id="PF00646">
    <property type="entry name" value="F-box"/>
    <property type="match status" value="1"/>
</dbReference>
<dbReference type="Proteomes" id="UP001341281">
    <property type="component" value="Chromosome 03"/>
</dbReference>
<evidence type="ECO:0000259" key="2">
    <source>
        <dbReference type="PROSITE" id="PS50181"/>
    </source>
</evidence>